<sequence>MDTSKWNKVEETKENVSFNDDCAEKKLCTPIGFFGVLEQCKICKKIL</sequence>
<evidence type="ECO:0000313" key="1">
    <source>
        <dbReference type="EMBL" id="CAL2106677.1"/>
    </source>
</evidence>
<comment type="caution">
    <text evidence="1">The sequence shown here is derived from an EMBL/GenBank/DDBJ whole genome shotgun (WGS) entry which is preliminary data.</text>
</comment>
<accession>A0ABM9PLX1</accession>
<proteinExistence type="predicted"/>
<protein>
    <submittedName>
        <fullName evidence="1">Uncharacterized protein</fullName>
    </submittedName>
</protein>
<keyword evidence="2" id="KW-1185">Reference proteome</keyword>
<dbReference type="RefSeq" id="WP_348738424.1">
    <property type="nucleotide sequence ID" value="NZ_CAXJRC010000019.1"/>
</dbReference>
<dbReference type="Proteomes" id="UP001497602">
    <property type="component" value="Unassembled WGS sequence"/>
</dbReference>
<evidence type="ECO:0000313" key="2">
    <source>
        <dbReference type="Proteomes" id="UP001497602"/>
    </source>
</evidence>
<name>A0ABM9PLX1_9FLAO</name>
<dbReference type="EMBL" id="CAXJRC010000019">
    <property type="protein sequence ID" value="CAL2106677.1"/>
    <property type="molecule type" value="Genomic_DNA"/>
</dbReference>
<gene>
    <name evidence="1" type="ORF">T190115A13A_270034</name>
</gene>
<reference evidence="1 2" key="1">
    <citation type="submission" date="2024-05" db="EMBL/GenBank/DDBJ databases">
        <authorList>
            <person name="Duchaud E."/>
        </authorList>
    </citation>
    <scope>NUCLEOTIDE SEQUENCE [LARGE SCALE GENOMIC DNA]</scope>
    <source>
        <strain evidence="1">Ena-SAMPLE-TAB-13-05-2024-13:56:06:370-140305</strain>
    </source>
</reference>
<organism evidence="1 2">
    <name type="scientific">Tenacibaculum vairaonense</name>
    <dbReference type="NCBI Taxonomy" id="3137860"/>
    <lineage>
        <taxon>Bacteria</taxon>
        <taxon>Pseudomonadati</taxon>
        <taxon>Bacteroidota</taxon>
        <taxon>Flavobacteriia</taxon>
        <taxon>Flavobacteriales</taxon>
        <taxon>Flavobacteriaceae</taxon>
        <taxon>Tenacibaculum</taxon>
    </lineage>
</organism>